<dbReference type="OrthoDB" id="9944979at2"/>
<reference evidence="2" key="1">
    <citation type="submission" date="2015-01" db="EMBL/GenBank/DDBJ databases">
        <title>Flavisolibacter sp./LCS9/ whole genome sequencing.</title>
        <authorList>
            <person name="Kim M.K."/>
            <person name="Srinivasan S."/>
            <person name="Lee J.-J."/>
        </authorList>
    </citation>
    <scope>NUCLEOTIDE SEQUENCE [LARGE SCALE GENOMIC DNA]</scope>
    <source>
        <strain evidence="2">LCS9</strain>
    </source>
</reference>
<dbReference type="Proteomes" id="UP000077177">
    <property type="component" value="Chromosome"/>
</dbReference>
<dbReference type="AlphaFoldDB" id="A0A172TWV8"/>
<reference evidence="1 2" key="2">
    <citation type="journal article" date="2016" name="Int. J. Syst. Evol. Microbiol.">
        <title>Flavisolibacter tropicus sp. nov., isolated from tropical soil.</title>
        <authorList>
            <person name="Lee J.J."/>
            <person name="Kang M.S."/>
            <person name="Kim G.S."/>
            <person name="Lee C.S."/>
            <person name="Lim S."/>
            <person name="Lee J."/>
            <person name="Roh S.H."/>
            <person name="Kang H."/>
            <person name="Ha J.M."/>
            <person name="Bae S."/>
            <person name="Jung H.Y."/>
            <person name="Kim M.K."/>
        </authorList>
    </citation>
    <scope>NUCLEOTIDE SEQUENCE [LARGE SCALE GENOMIC DNA]</scope>
    <source>
        <strain evidence="1 2">LCS9</strain>
    </source>
</reference>
<proteinExistence type="predicted"/>
<dbReference type="EMBL" id="CP011390">
    <property type="protein sequence ID" value="ANE51520.1"/>
    <property type="molecule type" value="Genomic_DNA"/>
</dbReference>
<dbReference type="KEGG" id="fla:SY85_14415"/>
<organism evidence="1 2">
    <name type="scientific">Flavisolibacter tropicus</name>
    <dbReference type="NCBI Taxonomy" id="1492898"/>
    <lineage>
        <taxon>Bacteria</taxon>
        <taxon>Pseudomonadati</taxon>
        <taxon>Bacteroidota</taxon>
        <taxon>Chitinophagia</taxon>
        <taxon>Chitinophagales</taxon>
        <taxon>Chitinophagaceae</taxon>
        <taxon>Flavisolibacter</taxon>
    </lineage>
</organism>
<name>A0A172TWV8_9BACT</name>
<evidence type="ECO:0000313" key="2">
    <source>
        <dbReference type="Proteomes" id="UP000077177"/>
    </source>
</evidence>
<keyword evidence="2" id="KW-1185">Reference proteome</keyword>
<accession>A0A172TWV8</accession>
<protein>
    <submittedName>
        <fullName evidence="1">Uncharacterized protein</fullName>
    </submittedName>
</protein>
<sequence>MKTTKLSLLLSLIAIIPAFSFKPQPKAQDYRIAIGFAYSDMACNGLTVKTAIGYEYRTGGSIGDMTSQVRDEAARQNDVKASDVVIKTGYKPYAVIISYKKKISGWGCEKTMYAAGFGNSYSEAESNAANNMEASNASYTVVRKISA</sequence>
<evidence type="ECO:0000313" key="1">
    <source>
        <dbReference type="EMBL" id="ANE51520.1"/>
    </source>
</evidence>
<gene>
    <name evidence="1" type="ORF">SY85_14415</name>
</gene>
<dbReference type="RefSeq" id="WP_066405618.1">
    <property type="nucleotide sequence ID" value="NZ_CP011390.1"/>
</dbReference>